<organism evidence="1 2">
    <name type="scientific">Dryococelus australis</name>
    <dbReference type="NCBI Taxonomy" id="614101"/>
    <lineage>
        <taxon>Eukaryota</taxon>
        <taxon>Metazoa</taxon>
        <taxon>Ecdysozoa</taxon>
        <taxon>Arthropoda</taxon>
        <taxon>Hexapoda</taxon>
        <taxon>Insecta</taxon>
        <taxon>Pterygota</taxon>
        <taxon>Neoptera</taxon>
        <taxon>Polyneoptera</taxon>
        <taxon>Phasmatodea</taxon>
        <taxon>Verophasmatodea</taxon>
        <taxon>Anareolatae</taxon>
        <taxon>Phasmatidae</taxon>
        <taxon>Eurycanthinae</taxon>
        <taxon>Dryococelus</taxon>
    </lineage>
</organism>
<evidence type="ECO:0000313" key="2">
    <source>
        <dbReference type="Proteomes" id="UP001159363"/>
    </source>
</evidence>
<name>A0ABQ9HZX5_9NEOP</name>
<accession>A0ABQ9HZX5</accession>
<reference evidence="1 2" key="1">
    <citation type="submission" date="2023-02" db="EMBL/GenBank/DDBJ databases">
        <title>LHISI_Scaffold_Assembly.</title>
        <authorList>
            <person name="Stuart O.P."/>
            <person name="Cleave R."/>
            <person name="Magrath M.J.L."/>
            <person name="Mikheyev A.S."/>
        </authorList>
    </citation>
    <scope>NUCLEOTIDE SEQUENCE [LARGE SCALE GENOMIC DNA]</scope>
    <source>
        <strain evidence="1">Daus_M_001</strain>
        <tissue evidence="1">Leg muscle</tissue>
    </source>
</reference>
<comment type="caution">
    <text evidence="1">The sequence shown here is derived from an EMBL/GenBank/DDBJ whole genome shotgun (WGS) entry which is preliminary data.</text>
</comment>
<dbReference type="Proteomes" id="UP001159363">
    <property type="component" value="Chromosome 3"/>
</dbReference>
<protein>
    <submittedName>
        <fullName evidence="1">Uncharacterized protein</fullName>
    </submittedName>
</protein>
<gene>
    <name evidence="1" type="ORF">PR048_009451</name>
</gene>
<dbReference type="EMBL" id="JARBHB010000003">
    <property type="protein sequence ID" value="KAJ8889946.1"/>
    <property type="molecule type" value="Genomic_DNA"/>
</dbReference>
<sequence>MQCGELRYREVTIMTQGTSSVERNSKKPEKETIHSGHFMVSNFELEAQADEDWPSVAVPVPEAEEEVNVTLASPRRRNVETFVSRSHVEKTQVSIETSLAKLFQCMSLVYR</sequence>
<keyword evidence="2" id="KW-1185">Reference proteome</keyword>
<proteinExistence type="predicted"/>
<evidence type="ECO:0000313" key="1">
    <source>
        <dbReference type="EMBL" id="KAJ8889946.1"/>
    </source>
</evidence>